<gene>
    <name evidence="1" type="primary">fbpA</name>
    <name evidence="1" type="ORF">D3H55_15970</name>
</gene>
<dbReference type="EMBL" id="QXIR01000024">
    <property type="protein sequence ID" value="RIW30882.1"/>
    <property type="molecule type" value="Genomic_DNA"/>
</dbReference>
<evidence type="ECO:0000313" key="2">
    <source>
        <dbReference type="Proteomes" id="UP000265801"/>
    </source>
</evidence>
<keyword evidence="2" id="KW-1185">Reference proteome</keyword>
<reference evidence="1 2" key="1">
    <citation type="submission" date="2018-09" db="EMBL/GenBank/DDBJ databases">
        <title>Bacillus saliacetes sp. nov., isolated from Thai shrimp paste (Ka-pi).</title>
        <authorList>
            <person name="Daroonpunt R."/>
            <person name="Tanasupawat S."/>
            <person name="Yiamsombut S."/>
        </authorList>
    </citation>
    <scope>NUCLEOTIDE SEQUENCE [LARGE SCALE GENOMIC DNA]</scope>
    <source>
        <strain evidence="1 2">SKP7-4</strain>
    </source>
</reference>
<dbReference type="RefSeq" id="WP_119548325.1">
    <property type="nucleotide sequence ID" value="NZ_QXIR01000024.1"/>
</dbReference>
<dbReference type="Proteomes" id="UP000265801">
    <property type="component" value="Unassembled WGS sequence"/>
</dbReference>
<dbReference type="InterPro" id="IPR025072">
    <property type="entry name" value="Fur_reg_FbpA"/>
</dbReference>
<accession>A0A3A1QTR5</accession>
<dbReference type="OrthoDB" id="2913911at2"/>
<protein>
    <submittedName>
        <fullName evidence="1">Fur-regulated basic protein FbpA</fullName>
    </submittedName>
</protein>
<proteinExistence type="predicted"/>
<evidence type="ECO:0000313" key="1">
    <source>
        <dbReference type="EMBL" id="RIW30882.1"/>
    </source>
</evidence>
<name>A0A3A1QTR5_9BACI</name>
<organism evidence="1 2">
    <name type="scientific">Bacillus salacetis</name>
    <dbReference type="NCBI Taxonomy" id="2315464"/>
    <lineage>
        <taxon>Bacteria</taxon>
        <taxon>Bacillati</taxon>
        <taxon>Bacillota</taxon>
        <taxon>Bacilli</taxon>
        <taxon>Bacillales</taxon>
        <taxon>Bacillaceae</taxon>
        <taxon>Bacillus</taxon>
    </lineage>
</organism>
<sequence>MQQRNKTVTEDFYIKQLLRIGIYKISDKQLYELSKDELQNEYLVHYVDNSLPKVFKTTDINEERYV</sequence>
<comment type="caution">
    <text evidence="1">The sequence shown here is derived from an EMBL/GenBank/DDBJ whole genome shotgun (WGS) entry which is preliminary data.</text>
</comment>
<dbReference type="AlphaFoldDB" id="A0A3A1QTR5"/>
<dbReference type="Pfam" id="PF13076">
    <property type="entry name" value="Fur_reg_FbpA"/>
    <property type="match status" value="1"/>
</dbReference>